<evidence type="ECO:0000259" key="10">
    <source>
        <dbReference type="PROSITE" id="PS50893"/>
    </source>
</evidence>
<dbReference type="InterPro" id="IPR050173">
    <property type="entry name" value="ABC_transporter_C-like"/>
</dbReference>
<evidence type="ECO:0000256" key="9">
    <source>
        <dbReference type="SAM" id="Phobius"/>
    </source>
</evidence>
<feature type="compositionally biased region" description="Low complexity" evidence="8">
    <location>
        <begin position="1919"/>
        <end position="1933"/>
    </location>
</feature>
<feature type="transmembrane region" description="Helical" evidence="9">
    <location>
        <begin position="35"/>
        <end position="52"/>
    </location>
</feature>
<comment type="caution">
    <text evidence="12">The sequence shown here is derived from an EMBL/GenBank/DDBJ whole genome shotgun (WGS) entry which is preliminary data.</text>
</comment>
<keyword evidence="4" id="KW-0547">Nucleotide-binding</keyword>
<feature type="transmembrane region" description="Helical" evidence="9">
    <location>
        <begin position="133"/>
        <end position="161"/>
    </location>
</feature>
<dbReference type="EMBL" id="JAECZO010000112">
    <property type="protein sequence ID" value="KAK7197592.1"/>
    <property type="molecule type" value="Genomic_DNA"/>
</dbReference>
<evidence type="ECO:0000256" key="6">
    <source>
        <dbReference type="ARBA" id="ARBA00022989"/>
    </source>
</evidence>
<evidence type="ECO:0000256" key="7">
    <source>
        <dbReference type="ARBA" id="ARBA00023136"/>
    </source>
</evidence>
<feature type="transmembrane region" description="Helical" evidence="9">
    <location>
        <begin position="273"/>
        <end position="294"/>
    </location>
</feature>
<dbReference type="Pfam" id="PF00664">
    <property type="entry name" value="ABC_membrane"/>
    <property type="match status" value="2"/>
</dbReference>
<feature type="transmembrane region" description="Helical" evidence="9">
    <location>
        <begin position="601"/>
        <end position="622"/>
    </location>
</feature>
<organism evidence="12 13">
    <name type="scientific">Novymonas esmeraldas</name>
    <dbReference type="NCBI Taxonomy" id="1808958"/>
    <lineage>
        <taxon>Eukaryota</taxon>
        <taxon>Discoba</taxon>
        <taxon>Euglenozoa</taxon>
        <taxon>Kinetoplastea</taxon>
        <taxon>Metakinetoplastina</taxon>
        <taxon>Trypanosomatida</taxon>
        <taxon>Trypanosomatidae</taxon>
        <taxon>Novymonas</taxon>
    </lineage>
</organism>
<dbReference type="InterPro" id="IPR027417">
    <property type="entry name" value="P-loop_NTPase"/>
</dbReference>
<evidence type="ECO:0000256" key="3">
    <source>
        <dbReference type="ARBA" id="ARBA00022692"/>
    </source>
</evidence>
<dbReference type="InterPro" id="IPR011527">
    <property type="entry name" value="ABC1_TM_dom"/>
</dbReference>
<gene>
    <name evidence="12" type="ORF">NESM_000709800</name>
</gene>
<comment type="subcellular location">
    <subcellularLocation>
        <location evidence="1">Membrane</location>
    </subcellularLocation>
</comment>
<feature type="transmembrane region" description="Helical" evidence="9">
    <location>
        <begin position="1469"/>
        <end position="1490"/>
    </location>
</feature>
<evidence type="ECO:0000313" key="13">
    <source>
        <dbReference type="Proteomes" id="UP001430356"/>
    </source>
</evidence>
<feature type="transmembrane region" description="Helical" evidence="9">
    <location>
        <begin position="1574"/>
        <end position="1592"/>
    </location>
</feature>
<keyword evidence="13" id="KW-1185">Reference proteome</keyword>
<dbReference type="SUPFAM" id="SSF52540">
    <property type="entry name" value="P-loop containing nucleoside triphosphate hydrolases"/>
    <property type="match status" value="2"/>
</dbReference>
<feature type="transmembrane region" description="Helical" evidence="9">
    <location>
        <begin position="1665"/>
        <end position="1687"/>
    </location>
</feature>
<feature type="domain" description="ABC transporter" evidence="10">
    <location>
        <begin position="1770"/>
        <end position="2088"/>
    </location>
</feature>
<dbReference type="PANTHER" id="PTHR24223">
    <property type="entry name" value="ATP-BINDING CASSETTE SUB-FAMILY C"/>
    <property type="match status" value="1"/>
</dbReference>
<dbReference type="InterPro" id="IPR036640">
    <property type="entry name" value="ABC1_TM_sf"/>
</dbReference>
<dbReference type="PROSITE" id="PS50929">
    <property type="entry name" value="ABC_TM1F"/>
    <property type="match status" value="2"/>
</dbReference>
<dbReference type="GO" id="GO:0016887">
    <property type="term" value="F:ATP hydrolysis activity"/>
    <property type="evidence" value="ECO:0007669"/>
    <property type="project" value="InterPro"/>
</dbReference>
<keyword evidence="6 9" id="KW-1133">Transmembrane helix</keyword>
<feature type="compositionally biased region" description="Polar residues" evidence="8">
    <location>
        <begin position="362"/>
        <end position="371"/>
    </location>
</feature>
<dbReference type="InterPro" id="IPR003593">
    <property type="entry name" value="AAA+_ATPase"/>
</dbReference>
<feature type="domain" description="ABC transmembrane type-1" evidence="11">
    <location>
        <begin position="1473"/>
        <end position="1726"/>
    </location>
</feature>
<feature type="compositionally biased region" description="Low complexity" evidence="8">
    <location>
        <begin position="660"/>
        <end position="672"/>
    </location>
</feature>
<dbReference type="SMART" id="SM00382">
    <property type="entry name" value="AAA"/>
    <property type="match status" value="2"/>
</dbReference>
<dbReference type="Gene3D" id="1.20.1560.10">
    <property type="entry name" value="ABC transporter type 1, transmembrane domain"/>
    <property type="match status" value="2"/>
</dbReference>
<feature type="compositionally biased region" description="Low complexity" evidence="8">
    <location>
        <begin position="690"/>
        <end position="702"/>
    </location>
</feature>
<dbReference type="PROSITE" id="PS00211">
    <property type="entry name" value="ABC_TRANSPORTER_1"/>
    <property type="match status" value="2"/>
</dbReference>
<dbReference type="InterPro" id="IPR017871">
    <property type="entry name" value="ABC_transporter-like_CS"/>
</dbReference>
<feature type="domain" description="ABC transmembrane type-1" evidence="11">
    <location>
        <begin position="566"/>
        <end position="902"/>
    </location>
</feature>
<dbReference type="GO" id="GO:0005524">
    <property type="term" value="F:ATP binding"/>
    <property type="evidence" value="ECO:0007669"/>
    <property type="project" value="UniProtKB-KW"/>
</dbReference>
<reference evidence="12 13" key="1">
    <citation type="journal article" date="2021" name="MBio">
        <title>A New Model Trypanosomatid, Novymonas esmeraldas: Genomic Perception of Its 'Candidatus Pandoraea novymonadis' Endosymbiont.</title>
        <authorList>
            <person name="Zakharova A."/>
            <person name="Saura A."/>
            <person name="Butenko A."/>
            <person name="Podesvova L."/>
            <person name="Warmusova S."/>
            <person name="Kostygov A.Y."/>
            <person name="Nenarokova A."/>
            <person name="Lukes J."/>
            <person name="Opperdoes F.R."/>
            <person name="Yurchenko V."/>
        </authorList>
    </citation>
    <scope>NUCLEOTIDE SEQUENCE [LARGE SCALE GENOMIC DNA]</scope>
    <source>
        <strain evidence="12 13">E262AT.01</strain>
    </source>
</reference>
<sequence>MAKGPTLSHKTLTAVEVKASRNPSGFLVHGVLRRIPGYAFFLVHLCFVHILWGQLVDQFFNSALHFTTTNTSAADVAADALVRVSKGIRRSVDQTLLHGLADVYKTKAGVGAAGALAASRECLIYLWGSPSSMVLFFGLSFICLNTVLAALRIFTGFLASLTAPCRGRCRLERGGSRRPVPLHITVRYGNGYDSVLRLALAVVELAWFMSYPVLNASTAATRVGDKAHRAPGVAEPTYASLRQLQARQQAIASFQIEASLLLPPQLFDSTADAIAAGQLVIIFVKVVLGLVVALDAQRLFHALVGVQPLFIPNGWERCPVCGSLWKRSRKGNKAVHLCPIFFTAGSAQDGASPASDSEEALVTQNGGQRPQSRAEGGDAGHHRRLGPSAEAMPRPGDAFPDPNTTSFAAFVTDSWLSSLMNFTLLSPLNIFSPPPLRSISEDGRGHWNALLRVVDRLPRLPRSLRTRDTIDEPAWALWRRRHEPPASGEVGWLERTFMALTAPIRRLLCRAFAVFFLPPTSQDIETSQAPAELGRRGSALFRVFLRHPSGLEFVRVCVPLKLTQDLLSLLAPRVVKALVAFLKEVSVANAATRQAYLGRGLLICLSLILAVSLQALFFQLYLTHLYASCVKATSALKTLLLRQSLATPLAYTGGRGGGTAAKAPTSPAKPNSPLSPNRSVVKGGKKVKEAAASSTSSKAAVEPVPSTTTTATLSREGEVMSLLTVDTTNCGDCLIFLHNVWGHPFVIVSSLMSMYTYVGLFSTLATFAALIALIPLNRSSAARVRTAQQQAKNNESRLSDLTAALSTMRTVKSMALEECLVERVEEARSRESDGTKLVGQAESVAAAQTEVTTLLVALVCCGSYLLTGGAMDAAVLVPTMAALQVMRFPVWTLPQLYSQVSRGFTSMQRIERYLSEQEASEVAHAAYVEHRQRQAVAGEGDVRQTEPPLAEALRTGEVRCQGGTFAWSAQAAVAHQIACDSTFPTGSLTGSHGAAGCISTASKQSGERAEEDASLSPSLAPLCSSPRRAGSRAIVLHDIAVAIEPGEFVLVQGPTGCGKSALLLSVLGELYAMPADSRVSSPRSVTAASPSARSPAPACGEGFQVGGRVVYCAEVPWLRQGTVRENIRLAPDDAPESATEREWYNRVLEACALQNDVQALAKGDRTIVGEGGSKLSGGQRARVALARAVYRYSETDVFVLDDVLSALDVEVQKHIIAHLFHGLFSATGASLLATPRRAKTIVMATHVAASLLMPDRVLRLHLDGTLHEDATYQAPTEDQVHQQKCAWRSATAAAEEAKDQRRSALQQASTAVEDAPATKGSPAAPGVANNKTAAPRKPPPAPPAAAGINSLLPRAGDLHRLFVEYIGGARLLWFFVLSATMQLFRTLMDNWLGVYISLYDKRNAAYETILRSTKSQRARKFMLDMLSLVVLRGDKAAPAPPPPPPLVVPTFTVFGVPVVWRNPFVLDTVVLQFLGTYAFIGFSAALLSMIRTDYFFRSYQRMADLLQLHAVRKLFKAPVSYFDRIPSSRLLQILSRDQEVVDRALGESVQLIFLTILQLFGMVCFNAFHFGPFIAVLPISALLFYHLTVRFLSFTKQVRALEGVLQSRSVAVIKDAVCGAVTIRAFGAVLHDQLVDEMNEALDAVHVAANAGLTADRWVALRLEFVALAFTSALALLSVLTVCLSATASAGSAAFAGLGIISSMTASRSLSMLCRRFGMFQNQFVSAEQLLRLEEEIPREEENTAAADSTEESSEPEQRAAAESTTPPLLDVQHLCAKYQAHLPWVLTDICFTLRPGECVGLIGRTGNGKSSLFNALLGLMDVVEGEIRVPAALLDASPATRTRQLNALNLSQHELRKNYFQLVSQEPLLLQGTCRSNLLLGLDDGSAAPAHSHDAIDARLSDVLRKVALDELLEPSHAATPAGQPTAAPPADTDGELASRAGQAAGDVATHPAAPPSGAVDAAVHALDHPVTAGGTNLSAGQRQLLCLARAILHQPRVILLDEVSSRVDRRTDDLMQRVIKEEMLGRGDNRNAEAGDSVQSGVLLIAHRLETIMSLCDSVLVIEKGRCVAHLSKEEVSSLEDLESYL</sequence>
<feature type="domain" description="ABC transporter" evidence="10">
    <location>
        <begin position="1020"/>
        <end position="1288"/>
    </location>
</feature>
<feature type="transmembrane region" description="Helical" evidence="9">
    <location>
        <begin position="195"/>
        <end position="214"/>
    </location>
</feature>
<feature type="region of interest" description="Disordered" evidence="8">
    <location>
        <begin position="1917"/>
        <end position="1958"/>
    </location>
</feature>
<feature type="region of interest" description="Disordered" evidence="8">
    <location>
        <begin position="1291"/>
        <end position="1345"/>
    </location>
</feature>
<accession>A0AAW0EWX8</accession>
<feature type="region of interest" description="Disordered" evidence="8">
    <location>
        <begin position="656"/>
        <end position="680"/>
    </location>
</feature>
<dbReference type="Pfam" id="PF00005">
    <property type="entry name" value="ABC_tran"/>
    <property type="match status" value="3"/>
</dbReference>
<dbReference type="Proteomes" id="UP001430356">
    <property type="component" value="Unassembled WGS sequence"/>
</dbReference>
<feature type="transmembrane region" description="Helical" evidence="9">
    <location>
        <begin position="1551"/>
        <end position="1568"/>
    </location>
</feature>
<feature type="region of interest" description="Disordered" evidence="8">
    <location>
        <begin position="690"/>
        <end position="709"/>
    </location>
</feature>
<feature type="region of interest" description="Disordered" evidence="8">
    <location>
        <begin position="348"/>
        <end position="400"/>
    </location>
</feature>
<keyword evidence="5 12" id="KW-0067">ATP-binding</keyword>
<evidence type="ECO:0000259" key="11">
    <source>
        <dbReference type="PROSITE" id="PS50929"/>
    </source>
</evidence>
<evidence type="ECO:0000256" key="4">
    <source>
        <dbReference type="ARBA" id="ARBA00022741"/>
    </source>
</evidence>
<evidence type="ECO:0000256" key="5">
    <source>
        <dbReference type="ARBA" id="ARBA00022840"/>
    </source>
</evidence>
<dbReference type="SUPFAM" id="SSF90123">
    <property type="entry name" value="ABC transporter transmembrane region"/>
    <property type="match status" value="2"/>
</dbReference>
<keyword evidence="7 9" id="KW-0472">Membrane</keyword>
<keyword evidence="3 9" id="KW-0812">Transmembrane</keyword>
<feature type="region of interest" description="Disordered" evidence="8">
    <location>
        <begin position="1737"/>
        <end position="1764"/>
    </location>
</feature>
<evidence type="ECO:0000256" key="8">
    <source>
        <dbReference type="SAM" id="MobiDB-lite"/>
    </source>
</evidence>
<dbReference type="Gene3D" id="3.40.50.300">
    <property type="entry name" value="P-loop containing nucleotide triphosphate hydrolases"/>
    <property type="match status" value="2"/>
</dbReference>
<name>A0AAW0EWX8_9TRYP</name>
<protein>
    <submittedName>
        <fullName evidence="12">ATP-binding cassette protein subfamily C, member 8</fullName>
    </submittedName>
</protein>
<dbReference type="PANTHER" id="PTHR24223:SF273">
    <property type="entry name" value="MULTIDRUG RESISTANCE PROTEIN E"/>
    <property type="match status" value="1"/>
</dbReference>
<dbReference type="GO" id="GO:0016020">
    <property type="term" value="C:membrane"/>
    <property type="evidence" value="ECO:0007669"/>
    <property type="project" value="UniProtKB-SubCell"/>
</dbReference>
<evidence type="ECO:0000313" key="12">
    <source>
        <dbReference type="EMBL" id="KAK7197592.1"/>
    </source>
</evidence>
<evidence type="ECO:0000256" key="1">
    <source>
        <dbReference type="ARBA" id="ARBA00004370"/>
    </source>
</evidence>
<keyword evidence="2" id="KW-0813">Transport</keyword>
<dbReference type="InterPro" id="IPR003439">
    <property type="entry name" value="ABC_transporter-like_ATP-bd"/>
</dbReference>
<feature type="transmembrane region" description="Helical" evidence="9">
    <location>
        <begin position="754"/>
        <end position="776"/>
    </location>
</feature>
<dbReference type="GO" id="GO:0140359">
    <property type="term" value="F:ABC-type transporter activity"/>
    <property type="evidence" value="ECO:0007669"/>
    <property type="project" value="InterPro"/>
</dbReference>
<dbReference type="PROSITE" id="PS50893">
    <property type="entry name" value="ABC_TRANSPORTER_2"/>
    <property type="match status" value="2"/>
</dbReference>
<evidence type="ECO:0000256" key="2">
    <source>
        <dbReference type="ARBA" id="ARBA00022448"/>
    </source>
</evidence>
<proteinExistence type="predicted"/>